<dbReference type="CDD" id="cd03135">
    <property type="entry name" value="GATase1_DJ-1"/>
    <property type="match status" value="1"/>
</dbReference>
<accession>A0A4R0XMY9</accession>
<dbReference type="AlphaFoldDB" id="A0A4R0XMY9"/>
<sequence>MNVGGDMKNIAILVADGFEDTELIGAIDFWTREEIDFDLISIHNKKEVKGSYFAKIDTIPIDGINFDNYEHLFIPGGKSGVHFQNFNRTTEIILDFYNKNKGVFAICAAPLLLHQANILKDKTFTCWPGLNLPKSTNSECEISGNVITGRDYLSTISFAKEVSKYIKK</sequence>
<dbReference type="SUPFAM" id="SSF52317">
    <property type="entry name" value="Class I glutamine amidotransferase-like"/>
    <property type="match status" value="1"/>
</dbReference>
<protein>
    <recommendedName>
        <fullName evidence="1">DJ-1/PfpI domain-containing protein</fullName>
    </recommendedName>
</protein>
<feature type="domain" description="DJ-1/PfpI" evidence="1">
    <location>
        <begin position="8"/>
        <end position="163"/>
    </location>
</feature>
<name>A0A4R0XMY9_9MOLU</name>
<keyword evidence="3" id="KW-1185">Reference proteome</keyword>
<gene>
    <name evidence="2" type="ORF">C4B25_02810</name>
</gene>
<dbReference type="InterPro" id="IPR029062">
    <property type="entry name" value="Class_I_gatase-like"/>
</dbReference>
<dbReference type="Gene3D" id="3.40.50.880">
    <property type="match status" value="1"/>
</dbReference>
<dbReference type="PANTHER" id="PTHR48094">
    <property type="entry name" value="PROTEIN/NUCLEIC ACID DEGLYCASE DJ-1-RELATED"/>
    <property type="match status" value="1"/>
</dbReference>
<dbReference type="InterPro" id="IPR050325">
    <property type="entry name" value="Prot/Nucl_acid_deglycase"/>
</dbReference>
<comment type="caution">
    <text evidence="2">The sequence shown here is derived from an EMBL/GenBank/DDBJ whole genome shotgun (WGS) entry which is preliminary data.</text>
</comment>
<dbReference type="InterPro" id="IPR002818">
    <property type="entry name" value="DJ-1/PfpI"/>
</dbReference>
<evidence type="ECO:0000313" key="2">
    <source>
        <dbReference type="EMBL" id="TCG10842.1"/>
    </source>
</evidence>
<evidence type="ECO:0000259" key="1">
    <source>
        <dbReference type="Pfam" id="PF01965"/>
    </source>
</evidence>
<dbReference type="Proteomes" id="UP000291072">
    <property type="component" value="Unassembled WGS sequence"/>
</dbReference>
<evidence type="ECO:0000313" key="3">
    <source>
        <dbReference type="Proteomes" id="UP000291072"/>
    </source>
</evidence>
<organism evidence="2 3">
    <name type="scientific">Mycoplasma todarodis</name>
    <dbReference type="NCBI Taxonomy" id="1937191"/>
    <lineage>
        <taxon>Bacteria</taxon>
        <taxon>Bacillati</taxon>
        <taxon>Mycoplasmatota</taxon>
        <taxon>Mollicutes</taxon>
        <taxon>Mycoplasmataceae</taxon>
        <taxon>Mycoplasma</taxon>
    </lineage>
</organism>
<dbReference type="PANTHER" id="PTHR48094:SF12">
    <property type="entry name" value="PARKINSON DISEASE PROTEIN 7 HOMOLOG"/>
    <property type="match status" value="1"/>
</dbReference>
<proteinExistence type="predicted"/>
<dbReference type="Pfam" id="PF01965">
    <property type="entry name" value="DJ-1_PfpI"/>
    <property type="match status" value="1"/>
</dbReference>
<dbReference type="OrthoDB" id="9800516at2"/>
<reference evidence="2 3" key="1">
    <citation type="submission" date="2018-02" db="EMBL/GenBank/DDBJ databases">
        <title>Mycoplasma marinum and Mycoplasma todarodis sp. nov., moderately halophilic and psychrotolerant mycoplasmas isolated from cephalopods.</title>
        <authorList>
            <person name="Viver T."/>
        </authorList>
    </citation>
    <scope>NUCLEOTIDE SEQUENCE [LARGE SCALE GENOMIC DNA]</scope>
    <source>
        <strain evidence="2 3">5H</strain>
    </source>
</reference>
<dbReference type="GO" id="GO:0005737">
    <property type="term" value="C:cytoplasm"/>
    <property type="evidence" value="ECO:0007669"/>
    <property type="project" value="TreeGrafter"/>
</dbReference>
<dbReference type="EMBL" id="PSZP01000020">
    <property type="protein sequence ID" value="TCG10842.1"/>
    <property type="molecule type" value="Genomic_DNA"/>
</dbReference>